<protein>
    <submittedName>
        <fullName evidence="1">Uncharacterized protein</fullName>
    </submittedName>
</protein>
<dbReference type="AlphaFoldDB" id="A0A561XIL4"/>
<evidence type="ECO:0000313" key="1">
    <source>
        <dbReference type="EMBL" id="TWG35954.1"/>
    </source>
</evidence>
<accession>A0A561XIL4</accession>
<organism evidence="1 2">
    <name type="scientific">Acidovorax delafieldii</name>
    <name type="common">Pseudomonas delafieldii</name>
    <dbReference type="NCBI Taxonomy" id="47920"/>
    <lineage>
        <taxon>Bacteria</taxon>
        <taxon>Pseudomonadati</taxon>
        <taxon>Pseudomonadota</taxon>
        <taxon>Betaproteobacteria</taxon>
        <taxon>Burkholderiales</taxon>
        <taxon>Comamonadaceae</taxon>
        <taxon>Acidovorax</taxon>
    </lineage>
</organism>
<comment type="caution">
    <text evidence="1">The sequence shown here is derived from an EMBL/GenBank/DDBJ whole genome shotgun (WGS) entry which is preliminary data.</text>
</comment>
<dbReference type="EMBL" id="VJWE01000015">
    <property type="protein sequence ID" value="TWG35954.1"/>
    <property type="molecule type" value="Genomic_DNA"/>
</dbReference>
<dbReference type="Proteomes" id="UP000321485">
    <property type="component" value="Unassembled WGS sequence"/>
</dbReference>
<gene>
    <name evidence="1" type="ORF">ATF69_3524</name>
</gene>
<evidence type="ECO:0000313" key="2">
    <source>
        <dbReference type="Proteomes" id="UP000321485"/>
    </source>
</evidence>
<sequence>MLTLPLSVNGEGLSTPRILDDCFVYERCTPYRTRMPGVAPGQGLST</sequence>
<proteinExistence type="predicted"/>
<reference evidence="1 2" key="1">
    <citation type="journal article" date="2015" name="Stand. Genomic Sci.">
        <title>Genomic Encyclopedia of Bacterial and Archaeal Type Strains, Phase III: the genomes of soil and plant-associated and newly described type strains.</title>
        <authorList>
            <person name="Whitman W.B."/>
            <person name="Woyke T."/>
            <person name="Klenk H.P."/>
            <person name="Zhou Y."/>
            <person name="Lilburn T.G."/>
            <person name="Beck B.J."/>
            <person name="De Vos P."/>
            <person name="Vandamme P."/>
            <person name="Eisen J.A."/>
            <person name="Garrity G."/>
            <person name="Hugenholtz P."/>
            <person name="Kyrpides N.C."/>
        </authorList>
    </citation>
    <scope>NUCLEOTIDE SEQUENCE [LARGE SCALE GENOMIC DNA]</scope>
    <source>
        <strain evidence="1 2">DSM 64</strain>
    </source>
</reference>
<name>A0A561XIL4_ACIDE</name>